<protein>
    <submittedName>
        <fullName evidence="1">Xaa-Pro dipeptidase</fullName>
    </submittedName>
</protein>
<evidence type="ECO:0000313" key="2">
    <source>
        <dbReference type="Proteomes" id="UP000325081"/>
    </source>
</evidence>
<reference evidence="2" key="1">
    <citation type="journal article" date="2019" name="Curr. Biol.">
        <title>Genome Sequence of Striga asiatica Provides Insight into the Evolution of Plant Parasitism.</title>
        <authorList>
            <person name="Yoshida S."/>
            <person name="Kim S."/>
            <person name="Wafula E.K."/>
            <person name="Tanskanen J."/>
            <person name="Kim Y.M."/>
            <person name="Honaas L."/>
            <person name="Yang Z."/>
            <person name="Spallek T."/>
            <person name="Conn C.E."/>
            <person name="Ichihashi Y."/>
            <person name="Cheong K."/>
            <person name="Cui S."/>
            <person name="Der J.P."/>
            <person name="Gundlach H."/>
            <person name="Jiao Y."/>
            <person name="Hori C."/>
            <person name="Ishida J.K."/>
            <person name="Kasahara H."/>
            <person name="Kiba T."/>
            <person name="Kim M.S."/>
            <person name="Koo N."/>
            <person name="Laohavisit A."/>
            <person name="Lee Y.H."/>
            <person name="Lumba S."/>
            <person name="McCourt P."/>
            <person name="Mortimer J.C."/>
            <person name="Mutuku J.M."/>
            <person name="Nomura T."/>
            <person name="Sasaki-Sekimoto Y."/>
            <person name="Seto Y."/>
            <person name="Wang Y."/>
            <person name="Wakatake T."/>
            <person name="Sakakibara H."/>
            <person name="Demura T."/>
            <person name="Yamaguchi S."/>
            <person name="Yoneyama K."/>
            <person name="Manabe R.I."/>
            <person name="Nelson D.C."/>
            <person name="Schulman A.H."/>
            <person name="Timko M.P."/>
            <person name="dePamphilis C.W."/>
            <person name="Choi D."/>
            <person name="Shirasu K."/>
        </authorList>
    </citation>
    <scope>NUCLEOTIDE SEQUENCE [LARGE SCALE GENOMIC DNA]</scope>
    <source>
        <strain evidence="2">cv. UVA1</strain>
    </source>
</reference>
<comment type="caution">
    <text evidence="1">The sequence shown here is derived from an EMBL/GenBank/DDBJ whole genome shotgun (WGS) entry which is preliminary data.</text>
</comment>
<dbReference type="EMBL" id="BKCP01000558">
    <property type="protein sequence ID" value="GER25805.1"/>
    <property type="molecule type" value="Genomic_DNA"/>
</dbReference>
<keyword evidence="2" id="KW-1185">Reference proteome</keyword>
<dbReference type="AlphaFoldDB" id="A0A5A7NZ49"/>
<evidence type="ECO:0000313" key="1">
    <source>
        <dbReference type="EMBL" id="GER25805.1"/>
    </source>
</evidence>
<dbReference type="Proteomes" id="UP000325081">
    <property type="component" value="Unassembled WGS sequence"/>
</dbReference>
<name>A0A5A7NZ49_STRAF</name>
<accession>A0A5A7NZ49</accession>
<sequence length="206" mass="23093">MLKLLARLQLYFLHQIPPSSLHLGIVLVKSGDPQLIGLRRLPMLVPKFLERDLDFAIGDRKTTVFEHLEHRPPGQIESVAVDAPVVQYAAQAVSNTSSRAAARAPNQPVFIAFGTSHQFPLIPFVNLSTAIAIRAGHKTRIPTYLTGKPQILNRKILQQLRQLTSLVKPPDLLCPTYTLPFDENLWQAYSFSLQSFLQFGPIRSVH</sequence>
<proteinExistence type="predicted"/>
<gene>
    <name evidence="1" type="ORF">STAS_01414</name>
</gene>
<organism evidence="1 2">
    <name type="scientific">Striga asiatica</name>
    <name type="common">Asiatic witchweed</name>
    <name type="synonym">Buchnera asiatica</name>
    <dbReference type="NCBI Taxonomy" id="4170"/>
    <lineage>
        <taxon>Eukaryota</taxon>
        <taxon>Viridiplantae</taxon>
        <taxon>Streptophyta</taxon>
        <taxon>Embryophyta</taxon>
        <taxon>Tracheophyta</taxon>
        <taxon>Spermatophyta</taxon>
        <taxon>Magnoliopsida</taxon>
        <taxon>eudicotyledons</taxon>
        <taxon>Gunneridae</taxon>
        <taxon>Pentapetalae</taxon>
        <taxon>asterids</taxon>
        <taxon>lamiids</taxon>
        <taxon>Lamiales</taxon>
        <taxon>Orobanchaceae</taxon>
        <taxon>Buchnereae</taxon>
        <taxon>Striga</taxon>
    </lineage>
</organism>